<keyword evidence="3" id="KW-1185">Reference proteome</keyword>
<proteinExistence type="predicted"/>
<dbReference type="EMBL" id="ANOG01000493">
    <property type="protein sequence ID" value="EMI19679.1"/>
    <property type="molecule type" value="Genomic_DNA"/>
</dbReference>
<organism evidence="2 3">
    <name type="scientific">Rhodopirellula maiorica SM1</name>
    <dbReference type="NCBI Taxonomy" id="1265738"/>
    <lineage>
        <taxon>Bacteria</taxon>
        <taxon>Pseudomonadati</taxon>
        <taxon>Planctomycetota</taxon>
        <taxon>Planctomycetia</taxon>
        <taxon>Pirellulales</taxon>
        <taxon>Pirellulaceae</taxon>
        <taxon>Novipirellula</taxon>
    </lineage>
</organism>
<dbReference type="PATRIC" id="fig|1265738.3.peg.3413"/>
<dbReference type="Proteomes" id="UP000011991">
    <property type="component" value="Unassembled WGS sequence"/>
</dbReference>
<protein>
    <submittedName>
        <fullName evidence="2">Uncharacterized protein</fullName>
    </submittedName>
</protein>
<accession>M5S0J0</accession>
<reference evidence="2 3" key="1">
    <citation type="journal article" date="2013" name="Mar. Genomics">
        <title>Expression of sulfatases in Rhodopirellula baltica and the diversity of sulfatases in the genus Rhodopirellula.</title>
        <authorList>
            <person name="Wegner C.E."/>
            <person name="Richter-Heitmann T."/>
            <person name="Klindworth A."/>
            <person name="Klockow C."/>
            <person name="Richter M."/>
            <person name="Achstetter T."/>
            <person name="Glockner F.O."/>
            <person name="Harder J."/>
        </authorList>
    </citation>
    <scope>NUCLEOTIDE SEQUENCE [LARGE SCALE GENOMIC DNA]</scope>
    <source>
        <strain evidence="2 3">SM1</strain>
    </source>
</reference>
<feature type="compositionally biased region" description="Polar residues" evidence="1">
    <location>
        <begin position="8"/>
        <end position="21"/>
    </location>
</feature>
<evidence type="ECO:0000256" key="1">
    <source>
        <dbReference type="SAM" id="MobiDB-lite"/>
    </source>
</evidence>
<evidence type="ECO:0000313" key="2">
    <source>
        <dbReference type="EMBL" id="EMI19679.1"/>
    </source>
</evidence>
<dbReference type="AlphaFoldDB" id="M5S0J0"/>
<sequence length="68" mass="8009">MRWEKSAHQISPESSAMTSQYDEQDSILEALFRSHFGIDRDQYHQKSPWFRGGIVFVHDLQIETHLSC</sequence>
<evidence type="ECO:0000313" key="3">
    <source>
        <dbReference type="Proteomes" id="UP000011991"/>
    </source>
</evidence>
<gene>
    <name evidence="2" type="ORF">RMSM_03418</name>
</gene>
<comment type="caution">
    <text evidence="2">The sequence shown here is derived from an EMBL/GenBank/DDBJ whole genome shotgun (WGS) entry which is preliminary data.</text>
</comment>
<name>M5S0J0_9BACT</name>
<feature type="region of interest" description="Disordered" evidence="1">
    <location>
        <begin position="1"/>
        <end position="22"/>
    </location>
</feature>